<evidence type="ECO:0000256" key="2">
    <source>
        <dbReference type="ARBA" id="ARBA00022741"/>
    </source>
</evidence>
<feature type="binding site" evidence="6">
    <location>
        <begin position="14"/>
        <end position="21"/>
    </location>
    <ligand>
        <name>ATP</name>
        <dbReference type="ChEBI" id="CHEBI:30616"/>
    </ligand>
</feature>
<keyword evidence="3" id="KW-0418">Kinase</keyword>
<dbReference type="GO" id="GO:0016774">
    <property type="term" value="F:phosphotransferase activity, carboxyl group as acceptor"/>
    <property type="evidence" value="ECO:0007669"/>
    <property type="project" value="InterPro"/>
</dbReference>
<dbReference type="InterPro" id="IPR023865">
    <property type="entry name" value="Aliphatic_acid_kinase_CS"/>
</dbReference>
<evidence type="ECO:0000256" key="5">
    <source>
        <dbReference type="PIRSR" id="PIRSR007531-1"/>
    </source>
</evidence>
<dbReference type="Pfam" id="PF07931">
    <property type="entry name" value="CPT"/>
    <property type="match status" value="1"/>
</dbReference>
<keyword evidence="2" id="KW-0547">Nucleotide-binding</keyword>
<dbReference type="EC" id="2.7.1.-" evidence="7"/>
<evidence type="ECO:0000313" key="7">
    <source>
        <dbReference type="EMBL" id="NYD70037.1"/>
    </source>
</evidence>
<dbReference type="GO" id="GO:0005524">
    <property type="term" value="F:ATP binding"/>
    <property type="evidence" value="ECO:0007669"/>
    <property type="project" value="UniProtKB-KW"/>
</dbReference>
<feature type="active site" evidence="5">
    <location>
        <position position="41"/>
    </location>
</feature>
<sequence>MPARPSARMIVLNGGSSSGKSTVARALQELLPGIWLTFGVDTFIEALPGRGDSPRSGIGFGFDAEGAVLLSEEYTRLEDAWYSGLGSMVKSGAHLILDEVLLSGGAGQRRLRAAFGAETLICVGVRCDPEVAAAREAARGDRVAGMARRQASVVHTGVSYDVEVDTTFQSPDECARVVAEFVRTHGR</sequence>
<proteinExistence type="predicted"/>
<evidence type="ECO:0000313" key="8">
    <source>
        <dbReference type="Proteomes" id="UP000549913"/>
    </source>
</evidence>
<reference evidence="7 8" key="1">
    <citation type="submission" date="2020-07" db="EMBL/GenBank/DDBJ databases">
        <title>Sequencing the genomes of 1000 actinobacteria strains.</title>
        <authorList>
            <person name="Klenk H.-P."/>
        </authorList>
    </citation>
    <scope>NUCLEOTIDE SEQUENCE [LARGE SCALE GENOMIC DNA]</scope>
    <source>
        <strain evidence="7 8">DSM 26474</strain>
    </source>
</reference>
<dbReference type="Gene3D" id="3.40.50.300">
    <property type="entry name" value="P-loop containing nucleotide triphosphate hydrolases"/>
    <property type="match status" value="1"/>
</dbReference>
<evidence type="ECO:0000256" key="4">
    <source>
        <dbReference type="ARBA" id="ARBA00022840"/>
    </source>
</evidence>
<evidence type="ECO:0000256" key="1">
    <source>
        <dbReference type="ARBA" id="ARBA00022679"/>
    </source>
</evidence>
<dbReference type="PIRSF" id="PIRSF007531">
    <property type="entry name" value="CPT"/>
    <property type="match status" value="1"/>
</dbReference>
<dbReference type="RefSeq" id="WP_246306439.1">
    <property type="nucleotide sequence ID" value="NZ_BSEW01000001.1"/>
</dbReference>
<dbReference type="SUPFAM" id="SSF52540">
    <property type="entry name" value="P-loop containing nucleoside triphosphate hydrolases"/>
    <property type="match status" value="1"/>
</dbReference>
<dbReference type="InterPro" id="IPR012853">
    <property type="entry name" value="CPT"/>
</dbReference>
<evidence type="ECO:0000256" key="6">
    <source>
        <dbReference type="PIRSR" id="PIRSR007531-2"/>
    </source>
</evidence>
<comment type="caution">
    <text evidence="7">The sequence shown here is derived from an EMBL/GenBank/DDBJ whole genome shotgun (WGS) entry which is preliminary data.</text>
</comment>
<dbReference type="InterPro" id="IPR027417">
    <property type="entry name" value="P-loop_NTPase"/>
</dbReference>
<accession>A0A852SMJ5</accession>
<dbReference type="AlphaFoldDB" id="A0A852SMJ5"/>
<organism evidence="7 8">
    <name type="scientific">Herbiconiux flava</name>
    <dbReference type="NCBI Taxonomy" id="881268"/>
    <lineage>
        <taxon>Bacteria</taxon>
        <taxon>Bacillati</taxon>
        <taxon>Actinomycetota</taxon>
        <taxon>Actinomycetes</taxon>
        <taxon>Micrococcales</taxon>
        <taxon>Microbacteriaceae</taxon>
        <taxon>Herbiconiux</taxon>
    </lineage>
</organism>
<keyword evidence="4" id="KW-0067">ATP-binding</keyword>
<evidence type="ECO:0000256" key="3">
    <source>
        <dbReference type="ARBA" id="ARBA00022777"/>
    </source>
</evidence>
<keyword evidence="8" id="KW-1185">Reference proteome</keyword>
<name>A0A852SMJ5_9MICO</name>
<dbReference type="PROSITE" id="PS01075">
    <property type="entry name" value="ACETATE_KINASE_1"/>
    <property type="match status" value="1"/>
</dbReference>
<gene>
    <name evidence="7" type="ORF">BJ984_001195</name>
</gene>
<dbReference type="Proteomes" id="UP000549913">
    <property type="component" value="Unassembled WGS sequence"/>
</dbReference>
<dbReference type="EMBL" id="JACCBM010000001">
    <property type="protein sequence ID" value="NYD70037.1"/>
    <property type="molecule type" value="Genomic_DNA"/>
</dbReference>
<dbReference type="GO" id="GO:0016301">
    <property type="term" value="F:kinase activity"/>
    <property type="evidence" value="ECO:0007669"/>
    <property type="project" value="UniProtKB-KW"/>
</dbReference>
<protein>
    <submittedName>
        <fullName evidence="7">Chloramphenicol 3-O phosphotransferase</fullName>
        <ecNumber evidence="7">2.7.1.-</ecNumber>
    </submittedName>
</protein>
<keyword evidence="1 7" id="KW-0808">Transferase</keyword>